<name>A0A166JXU9_9AGAM</name>
<feature type="transmembrane region" description="Helical" evidence="2">
    <location>
        <begin position="157"/>
        <end position="178"/>
    </location>
</feature>
<evidence type="ECO:0000313" key="4">
    <source>
        <dbReference type="EMBL" id="KZP21326.1"/>
    </source>
</evidence>
<dbReference type="PANTHER" id="PTHR40465:SF1">
    <property type="entry name" value="DUF6534 DOMAIN-CONTAINING PROTEIN"/>
    <property type="match status" value="1"/>
</dbReference>
<dbReference type="Pfam" id="PF20152">
    <property type="entry name" value="DUF6534"/>
    <property type="match status" value="1"/>
</dbReference>
<dbReference type="PANTHER" id="PTHR40465">
    <property type="entry name" value="CHROMOSOME 1, WHOLE GENOME SHOTGUN SEQUENCE"/>
    <property type="match status" value="1"/>
</dbReference>
<evidence type="ECO:0000259" key="3">
    <source>
        <dbReference type="Pfam" id="PF20152"/>
    </source>
</evidence>
<gene>
    <name evidence="4" type="ORF">FIBSPDRAFT_1044272</name>
</gene>
<organism evidence="4">
    <name type="scientific">Athelia psychrophila</name>
    <dbReference type="NCBI Taxonomy" id="1759441"/>
    <lineage>
        <taxon>Eukaryota</taxon>
        <taxon>Fungi</taxon>
        <taxon>Dikarya</taxon>
        <taxon>Basidiomycota</taxon>
        <taxon>Agaricomycotina</taxon>
        <taxon>Agaricomycetes</taxon>
        <taxon>Agaricomycetidae</taxon>
        <taxon>Atheliales</taxon>
        <taxon>Atheliaceae</taxon>
        <taxon>Athelia</taxon>
    </lineage>
</organism>
<keyword evidence="2" id="KW-0472">Membrane</keyword>
<sequence length="495" mass="54018">MSSVDSALGCQLVGVILTALFYGVTLGQIWFYFRTYTADASFMRVLVGILWVLDTAQLVLVMQSLYMYAVTWRGDVEALGGVSMQFEASMAVTTMVAFIVQMIYAYRIWRLSFRNWYITLTIGTLSLFALASGFTLLAKTIQDPHWDHSSINSTPAALILISTVLCDFVIAASQVYLFNRGTVPHQLHHRQHYSPSRSRPRQYKFGPGPKRGRGSRLGGVISRLTVLVVNVGLLTSVDVTVFLVLFLVCPANGAYIVPYLLLCNCYLNSFLSVLNSRRRLRNIAAADNGIVHTSIFDIHFDVDPEVPQDLVHPPSLAHARSHATLSQVGSKGSLRTHPHALSHSRSGLLRGTTGNVSVDLALELAFPSPGSDDADPELGFNTDTDSNREAKEAEAEADLGELEIQSVDIGLSLDLEEGRVGAGHVEEDRGTFGIVSLASLPRTLDLGVDLESAVAPVKTDQEHGDGDVEEMNVPRGRMSVQGWVGRVFGAHSGHH</sequence>
<dbReference type="InterPro" id="IPR045339">
    <property type="entry name" value="DUF6534"/>
</dbReference>
<feature type="transmembrane region" description="Helical" evidence="2">
    <location>
        <begin position="12"/>
        <end position="33"/>
    </location>
</feature>
<keyword evidence="2" id="KW-0812">Transmembrane</keyword>
<feature type="transmembrane region" description="Helical" evidence="2">
    <location>
        <begin position="45"/>
        <end position="68"/>
    </location>
</feature>
<dbReference type="AlphaFoldDB" id="A0A166JXU9"/>
<feature type="compositionally biased region" description="Basic and acidic residues" evidence="1">
    <location>
        <begin position="385"/>
        <end position="394"/>
    </location>
</feature>
<evidence type="ECO:0000256" key="2">
    <source>
        <dbReference type="SAM" id="Phobius"/>
    </source>
</evidence>
<feature type="transmembrane region" description="Helical" evidence="2">
    <location>
        <begin position="116"/>
        <end position="137"/>
    </location>
</feature>
<feature type="domain" description="DUF6534" evidence="3">
    <location>
        <begin position="164"/>
        <end position="279"/>
    </location>
</feature>
<accession>A0A166JXU9</accession>
<feature type="transmembrane region" description="Helical" evidence="2">
    <location>
        <begin position="254"/>
        <end position="274"/>
    </location>
</feature>
<feature type="region of interest" description="Disordered" evidence="1">
    <location>
        <begin position="188"/>
        <end position="214"/>
    </location>
</feature>
<feature type="transmembrane region" description="Helical" evidence="2">
    <location>
        <begin position="220"/>
        <end position="248"/>
    </location>
</feature>
<feature type="compositionally biased region" description="Basic residues" evidence="1">
    <location>
        <begin position="188"/>
        <end position="202"/>
    </location>
</feature>
<dbReference type="EMBL" id="KV417548">
    <property type="protein sequence ID" value="KZP21326.1"/>
    <property type="molecule type" value="Genomic_DNA"/>
</dbReference>
<proteinExistence type="predicted"/>
<feature type="region of interest" description="Disordered" evidence="1">
    <location>
        <begin position="327"/>
        <end position="348"/>
    </location>
</feature>
<protein>
    <recommendedName>
        <fullName evidence="3">DUF6534 domain-containing protein</fullName>
    </recommendedName>
</protein>
<feature type="transmembrane region" description="Helical" evidence="2">
    <location>
        <begin position="88"/>
        <end position="109"/>
    </location>
</feature>
<feature type="region of interest" description="Disordered" evidence="1">
    <location>
        <begin position="367"/>
        <end position="395"/>
    </location>
</feature>
<dbReference type="OrthoDB" id="2971182at2759"/>
<reference evidence="4" key="1">
    <citation type="journal article" date="2016" name="Mol. Biol. Evol.">
        <title>Comparative Genomics of Early-Diverging Mushroom-Forming Fungi Provides Insights into the Origins of Lignocellulose Decay Capabilities.</title>
        <authorList>
            <person name="Nagy L.G."/>
            <person name="Riley R."/>
            <person name="Tritt A."/>
            <person name="Adam C."/>
            <person name="Daum C."/>
            <person name="Floudas D."/>
            <person name="Sun H."/>
            <person name="Yadav J.S."/>
            <person name="Pangilinan J."/>
            <person name="Larsson K.H."/>
            <person name="Matsuura K."/>
            <person name="Barry K."/>
            <person name="Labutti K."/>
            <person name="Kuo R."/>
            <person name="Ohm R.A."/>
            <person name="Bhattacharya S.S."/>
            <person name="Shirouzu T."/>
            <person name="Yoshinaga Y."/>
            <person name="Martin F.M."/>
            <person name="Grigoriev I.V."/>
            <person name="Hibbett D.S."/>
        </authorList>
    </citation>
    <scope>NUCLEOTIDE SEQUENCE [LARGE SCALE GENOMIC DNA]</scope>
    <source>
        <strain evidence="4">CBS 109695</strain>
    </source>
</reference>
<keyword evidence="2" id="KW-1133">Transmembrane helix</keyword>
<evidence type="ECO:0000256" key="1">
    <source>
        <dbReference type="SAM" id="MobiDB-lite"/>
    </source>
</evidence>